<dbReference type="RefSeq" id="WP_253478572.1">
    <property type="nucleotide sequence ID" value="NZ_JALJXV010000005.1"/>
</dbReference>
<proteinExistence type="predicted"/>
<dbReference type="Gene3D" id="2.60.200.20">
    <property type="match status" value="1"/>
</dbReference>
<feature type="domain" description="FHA" evidence="2">
    <location>
        <begin position="30"/>
        <end position="82"/>
    </location>
</feature>
<dbReference type="AlphaFoldDB" id="A0AAE3G7P5"/>
<evidence type="ECO:0000259" key="2">
    <source>
        <dbReference type="PROSITE" id="PS50006"/>
    </source>
</evidence>
<keyword evidence="4" id="KW-1185">Reference proteome</keyword>
<feature type="transmembrane region" description="Helical" evidence="1">
    <location>
        <begin position="167"/>
        <end position="189"/>
    </location>
</feature>
<dbReference type="NCBIfam" id="TIGR02500">
    <property type="entry name" value="type_III_yscD"/>
    <property type="match status" value="1"/>
</dbReference>
<evidence type="ECO:0000313" key="4">
    <source>
        <dbReference type="Proteomes" id="UP001205843"/>
    </source>
</evidence>
<dbReference type="CDD" id="cd00060">
    <property type="entry name" value="FHA"/>
    <property type="match status" value="1"/>
</dbReference>
<dbReference type="Pfam" id="PF23893">
    <property type="entry name" value="Y4YQ_C"/>
    <property type="match status" value="1"/>
</dbReference>
<dbReference type="PROSITE" id="PS50006">
    <property type="entry name" value="FHA_DOMAIN"/>
    <property type="match status" value="1"/>
</dbReference>
<dbReference type="Proteomes" id="UP001205843">
    <property type="component" value="Unassembled WGS sequence"/>
</dbReference>
<dbReference type="InterPro" id="IPR032030">
    <property type="entry name" value="YscD_cytoplasmic_dom"/>
</dbReference>
<dbReference type="InterPro" id="IPR012843">
    <property type="entry name" value="YscD"/>
</dbReference>
<keyword evidence="1" id="KW-0472">Membrane</keyword>
<evidence type="ECO:0000256" key="1">
    <source>
        <dbReference type="SAM" id="Phobius"/>
    </source>
</evidence>
<evidence type="ECO:0000313" key="3">
    <source>
        <dbReference type="EMBL" id="MCP1675312.1"/>
    </source>
</evidence>
<sequence>MTDSSRSQLRLHVAQGMHQGALVPLDDGEHLIGSATECDVVLMDSGIAPRHAKLRVAGSVITATALEGPVRSNGDYLSDAELSDPLGVGDQLDVGTVSLRLVAAVDSPADGGSPPPTAAPNLLPGVLAARFPALQRLDREIGQRLGVLWSGSAVGGVADSEPSSARYIGSAIMFSAGVAIVLGWSVFLFTSMSAGAADSDSLDRDYSRAVTWLDEHGLDSLEVQREDGVLHVSGLIADGDAYQSLRRFASSLETATRLRVTNADDIAGRAETLLERLGAPALQVTPLDGRRFEVSGFAGSAADLERYLTVLKRDLPAVREVREGRIVTMEQLREDLESALDEAGLASDIALEVTDSASLQAVGIVGDGALQQWRSIAASFESKKPDGVSLTSRVRSSRDVLGLDIRTVSHGPIPYILGADGRRFMEGSDLPGGYVIRSIGEDAVVVAKQGHEFVYEYGN</sequence>
<accession>A0AAE3G7P5</accession>
<dbReference type="SUPFAM" id="SSF49879">
    <property type="entry name" value="SMAD/FHA domain"/>
    <property type="match status" value="1"/>
</dbReference>
<dbReference type="InterPro" id="IPR000253">
    <property type="entry name" value="FHA_dom"/>
</dbReference>
<dbReference type="EMBL" id="JALJXV010000005">
    <property type="protein sequence ID" value="MCP1675312.1"/>
    <property type="molecule type" value="Genomic_DNA"/>
</dbReference>
<dbReference type="Pfam" id="PF16697">
    <property type="entry name" value="Yop-YscD_cpl"/>
    <property type="match status" value="1"/>
</dbReference>
<comment type="caution">
    <text evidence="3">The sequence shown here is derived from an EMBL/GenBank/DDBJ whole genome shotgun (WGS) entry which is preliminary data.</text>
</comment>
<dbReference type="InterPro" id="IPR008984">
    <property type="entry name" value="SMAD_FHA_dom_sf"/>
</dbReference>
<dbReference type="InterPro" id="IPR057770">
    <property type="entry name" value="YscD/Y4YQ_C"/>
</dbReference>
<gene>
    <name evidence="3" type="ORF">J2T57_002460</name>
</gene>
<keyword evidence="1" id="KW-0812">Transmembrane</keyword>
<name>A0AAE3G7P5_9GAMM</name>
<keyword evidence="1" id="KW-1133">Transmembrane helix</keyword>
<reference evidence="3" key="1">
    <citation type="submission" date="2022-03" db="EMBL/GenBank/DDBJ databases">
        <title>Genomic Encyclopedia of Type Strains, Phase III (KMG-III): the genomes of soil and plant-associated and newly described type strains.</title>
        <authorList>
            <person name="Whitman W."/>
        </authorList>
    </citation>
    <scope>NUCLEOTIDE SEQUENCE</scope>
    <source>
        <strain evidence="3">ANL 6-2</strain>
    </source>
</reference>
<organism evidence="3 4">
    <name type="scientific">Natronocella acetinitrilica</name>
    <dbReference type="NCBI Taxonomy" id="414046"/>
    <lineage>
        <taxon>Bacteria</taxon>
        <taxon>Pseudomonadati</taxon>
        <taxon>Pseudomonadota</taxon>
        <taxon>Gammaproteobacteria</taxon>
        <taxon>Chromatiales</taxon>
        <taxon>Ectothiorhodospiraceae</taxon>
        <taxon>Natronocella</taxon>
    </lineage>
</organism>
<protein>
    <submittedName>
        <fullName evidence="3">Type III secretion protein D</fullName>
    </submittedName>
</protein>